<evidence type="ECO:0000313" key="1">
    <source>
        <dbReference type="EMBL" id="MCU6705173.1"/>
    </source>
</evidence>
<dbReference type="RefSeq" id="WP_138339326.1">
    <property type="nucleotide sequence ID" value="NZ_JAOQJZ010000003.1"/>
</dbReference>
<dbReference type="AlphaFoldDB" id="A0AAE3IF88"/>
<dbReference type="EMBL" id="JAOQJZ010000003">
    <property type="protein sequence ID" value="MCU6705173.1"/>
    <property type="molecule type" value="Genomic_DNA"/>
</dbReference>
<proteinExistence type="predicted"/>
<reference evidence="1 2" key="1">
    <citation type="journal article" date="2021" name="ISME Commun">
        <title>Automated analysis of genomic sequences facilitates high-throughput and comprehensive description of bacteria.</title>
        <authorList>
            <person name="Hitch T.C.A."/>
        </authorList>
    </citation>
    <scope>NUCLEOTIDE SEQUENCE [LARGE SCALE GENOMIC DNA]</scope>
    <source>
        <strain evidence="1 2">Sanger_31</strain>
    </source>
</reference>
<dbReference type="Proteomes" id="UP001208131">
    <property type="component" value="Unassembled WGS sequence"/>
</dbReference>
<gene>
    <name evidence="1" type="ORF">OCV57_04435</name>
</gene>
<keyword evidence="2" id="KW-1185">Reference proteome</keyword>
<sequence length="423" mass="47247">MKRSRVEFTKPMKKTHTILIPSMLDFHFPLLKYAFLSGGYKCDVIGVNEYSRSQMINAGWEYSNNDVCFPCNLIIGQFICALKSGKYDTAKTALLLPQTGGGCRACNYIMLLRKALLKAGLQNVPVVSLNVSGVEKHSGFSITPKMVLTACAAIYYSDLLLYLYNELSPYELKKGETLDKVRLWNSRLSRLFEHGKAADPISMCVIFRKICESFATINCDKSRLVKKVAVTGELYIKFCALGNGETEKYLRDLGCQIYMSGFVPYIMYLADSCTNDDNIYGRKTLAGVGAKVLIAYMKTLWCKMNSALVQNGFEPMEDYRSLKSYGENFGCLGETMGDGWLIGAEMCSALKNGCKGVVMLLPFGCLVSHTCARGIIKRIKKLYPDSIITAVDHDSGTADVNIKNRIKMTLDFMDNNIMKHNKN</sequence>
<organism evidence="1 2">
    <name type="scientific">Hominimerdicola aceti</name>
    <dbReference type="NCBI Taxonomy" id="2981726"/>
    <lineage>
        <taxon>Bacteria</taxon>
        <taxon>Bacillati</taxon>
        <taxon>Bacillota</taxon>
        <taxon>Clostridia</taxon>
        <taxon>Eubacteriales</taxon>
        <taxon>Oscillospiraceae</taxon>
        <taxon>Hominimerdicola</taxon>
    </lineage>
</organism>
<protein>
    <submittedName>
        <fullName evidence="1">2-hydroxyacyl-CoA dehydratase</fullName>
    </submittedName>
</protein>
<comment type="caution">
    <text evidence="1">The sequence shown here is derived from an EMBL/GenBank/DDBJ whole genome shotgun (WGS) entry which is preliminary data.</text>
</comment>
<accession>A0AAE3IF88</accession>
<dbReference type="PANTHER" id="PTHR32329:SF4">
    <property type="entry name" value="ACTIVATOR OF 2-HYDROXYACYL-COA DEHYDRATASE"/>
    <property type="match status" value="1"/>
</dbReference>
<name>A0AAE3IF88_9FIRM</name>
<evidence type="ECO:0000313" key="2">
    <source>
        <dbReference type="Proteomes" id="UP001208131"/>
    </source>
</evidence>
<dbReference type="PANTHER" id="PTHR32329">
    <property type="entry name" value="BIFUNCTIONAL PROTEIN [INCLUDES 2-HYDROXYACYL-COA DEHYDRATASE (N-TER) AND ITS ACTIVATOR DOMAIN (C_TERM)-RELATED"/>
    <property type="match status" value="1"/>
</dbReference>
<dbReference type="InterPro" id="IPR051805">
    <property type="entry name" value="Dehydratase_Activator_Redct"/>
</dbReference>